<accession>A0A3E4JWM8</accession>
<reference evidence="1 2" key="1">
    <citation type="submission" date="2018-08" db="EMBL/GenBank/DDBJ databases">
        <title>A genome reference for cultivated species of the human gut microbiota.</title>
        <authorList>
            <person name="Zou Y."/>
            <person name="Xue W."/>
            <person name="Luo G."/>
        </authorList>
    </citation>
    <scope>NUCLEOTIDE SEQUENCE [LARGE SCALE GENOMIC DNA]</scope>
    <source>
        <strain evidence="1 2">TM05-16</strain>
    </source>
</reference>
<protein>
    <submittedName>
        <fullName evidence="1">Uncharacterized protein</fullName>
    </submittedName>
</protein>
<gene>
    <name evidence="1" type="ORF">DXD46_00770</name>
</gene>
<name>A0A3E4JWM8_PHOVU</name>
<organism evidence="1 2">
    <name type="scientific">Phocaeicola vulgatus</name>
    <name type="common">Bacteroides vulgatus</name>
    <dbReference type="NCBI Taxonomy" id="821"/>
    <lineage>
        <taxon>Bacteria</taxon>
        <taxon>Pseudomonadati</taxon>
        <taxon>Bacteroidota</taxon>
        <taxon>Bacteroidia</taxon>
        <taxon>Bacteroidales</taxon>
        <taxon>Bacteroidaceae</taxon>
        <taxon>Phocaeicola</taxon>
    </lineage>
</organism>
<comment type="caution">
    <text evidence="1">The sequence shown here is derived from an EMBL/GenBank/DDBJ whole genome shotgun (WGS) entry which is preliminary data.</text>
</comment>
<sequence>MKTCRKDFQGRKSTTVLKLLCRNIAAGRFNWRRYCTPQTYFGQEICVTPLHCSYGQIGYTVHFPYSNMPEVEYDWEMGKLTVDEENWKEYFRHSEQ</sequence>
<dbReference type="Proteomes" id="UP000260640">
    <property type="component" value="Unassembled WGS sequence"/>
</dbReference>
<proteinExistence type="predicted"/>
<dbReference type="RefSeq" id="WP_005807198.1">
    <property type="nucleotide sequence ID" value="NZ_QSPP01000001.1"/>
</dbReference>
<evidence type="ECO:0000313" key="2">
    <source>
        <dbReference type="Proteomes" id="UP000260640"/>
    </source>
</evidence>
<dbReference type="AlphaFoldDB" id="A0A3E4JWM8"/>
<dbReference type="EMBL" id="QSPP01000001">
    <property type="protein sequence ID" value="RGJ92291.1"/>
    <property type="molecule type" value="Genomic_DNA"/>
</dbReference>
<evidence type="ECO:0000313" key="1">
    <source>
        <dbReference type="EMBL" id="RGJ92291.1"/>
    </source>
</evidence>